<dbReference type="EMBL" id="DACSUM010000028">
    <property type="protein sequence ID" value="HAT3582999.1"/>
    <property type="molecule type" value="Genomic_DNA"/>
</dbReference>
<dbReference type="Proteomes" id="UP000867740">
    <property type="component" value="Unassembled WGS sequence"/>
</dbReference>
<dbReference type="AlphaFoldDB" id="A0A9P3WGH5"/>
<comment type="caution">
    <text evidence="1">The sequence shown here is derived from an EMBL/GenBank/DDBJ whole genome shotgun (WGS) entry which is preliminary data.</text>
</comment>
<sequence length="118" mass="12589">MSEAQEEMGPALGASRGESLPASELADLAANVSGRPSPAVVWNNADRAALAAEALWLFAERTGLANDSEEMETVIIDFLADLMHLCEQVGITTPHHNGLMALMMAAEMYVEMEEGEIG</sequence>
<name>A0A9P3WGH5_KLUIN</name>
<dbReference type="RefSeq" id="WP_052958798.1">
    <property type="nucleotide sequence ID" value="NZ_CABMNU010000003.1"/>
</dbReference>
<evidence type="ECO:0000313" key="2">
    <source>
        <dbReference type="Proteomes" id="UP000867740"/>
    </source>
</evidence>
<accession>A0A9P3WGH5</accession>
<reference evidence="1" key="1">
    <citation type="journal article" date="2018" name="Genome Biol.">
        <title>SKESA: strategic k-mer extension for scrupulous assemblies.</title>
        <authorList>
            <person name="Souvorov A."/>
            <person name="Agarwala R."/>
            <person name="Lipman D.J."/>
        </authorList>
    </citation>
    <scope>NUCLEOTIDE SEQUENCE</scope>
    <source>
        <strain evidence="1">CAVp300</strain>
    </source>
</reference>
<evidence type="ECO:0000313" key="1">
    <source>
        <dbReference type="EMBL" id="HAT3582999.1"/>
    </source>
</evidence>
<proteinExistence type="predicted"/>
<protein>
    <submittedName>
        <fullName evidence="1">Uncharacterized protein</fullName>
    </submittedName>
</protein>
<gene>
    <name evidence="1" type="ORF">I8531_003326</name>
</gene>
<organism evidence="1 2">
    <name type="scientific">Kluyvera intermedia</name>
    <name type="common">Enterobacter intermedius</name>
    <dbReference type="NCBI Taxonomy" id="61648"/>
    <lineage>
        <taxon>Bacteria</taxon>
        <taxon>Pseudomonadati</taxon>
        <taxon>Pseudomonadota</taxon>
        <taxon>Gammaproteobacteria</taxon>
        <taxon>Enterobacterales</taxon>
        <taxon>Enterobacteriaceae</taxon>
        <taxon>Kluyvera</taxon>
    </lineage>
</organism>
<reference evidence="1" key="2">
    <citation type="submission" date="2020-10" db="EMBL/GenBank/DDBJ databases">
        <authorList>
            <consortium name="NCBI Pathogen Detection Project"/>
        </authorList>
    </citation>
    <scope>NUCLEOTIDE SEQUENCE</scope>
    <source>
        <strain evidence="1">CAVp300</strain>
    </source>
</reference>